<protein>
    <submittedName>
        <fullName evidence="4">Uncharacterized protein LOC117563615 isoform X2</fullName>
    </submittedName>
</protein>
<evidence type="ECO:0000256" key="2">
    <source>
        <dbReference type="SAM" id="SignalP"/>
    </source>
</evidence>
<evidence type="ECO:0000313" key="3">
    <source>
        <dbReference type="Proteomes" id="UP000515160"/>
    </source>
</evidence>
<name>A0A9C6SYY3_DROAB</name>
<organism evidence="3 4">
    <name type="scientific">Drosophila albomicans</name>
    <name type="common">Fruit fly</name>
    <dbReference type="NCBI Taxonomy" id="7291"/>
    <lineage>
        <taxon>Eukaryota</taxon>
        <taxon>Metazoa</taxon>
        <taxon>Ecdysozoa</taxon>
        <taxon>Arthropoda</taxon>
        <taxon>Hexapoda</taxon>
        <taxon>Insecta</taxon>
        <taxon>Pterygota</taxon>
        <taxon>Neoptera</taxon>
        <taxon>Endopterygota</taxon>
        <taxon>Diptera</taxon>
        <taxon>Brachycera</taxon>
        <taxon>Muscomorpha</taxon>
        <taxon>Ephydroidea</taxon>
        <taxon>Drosophilidae</taxon>
        <taxon>Drosophila</taxon>
    </lineage>
</organism>
<proteinExistence type="predicted"/>
<keyword evidence="3" id="KW-1185">Reference proteome</keyword>
<reference evidence="4" key="1">
    <citation type="submission" date="2025-08" db="UniProtKB">
        <authorList>
            <consortium name="RefSeq"/>
        </authorList>
    </citation>
    <scope>IDENTIFICATION</scope>
    <source>
        <strain evidence="4">15112-1751.03</strain>
        <tissue evidence="4">Whole Adult</tissue>
    </source>
</reference>
<dbReference type="Proteomes" id="UP000515160">
    <property type="component" value="Chromosome 2L"/>
</dbReference>
<evidence type="ECO:0000313" key="4">
    <source>
        <dbReference type="RefSeq" id="XP_051858438.1"/>
    </source>
</evidence>
<gene>
    <name evidence="4" type="primary">LOC117563615</name>
</gene>
<dbReference type="GeneID" id="117563615"/>
<dbReference type="RefSeq" id="XP_051858438.1">
    <property type="nucleotide sequence ID" value="XM_052002478.1"/>
</dbReference>
<feature type="signal peptide" evidence="2">
    <location>
        <begin position="1"/>
        <end position="19"/>
    </location>
</feature>
<feature type="chain" id="PRO_5038602152" evidence="2">
    <location>
        <begin position="20"/>
        <end position="141"/>
    </location>
</feature>
<keyword evidence="2" id="KW-0732">Signal</keyword>
<evidence type="ECO:0000256" key="1">
    <source>
        <dbReference type="SAM" id="Coils"/>
    </source>
</evidence>
<sequence length="141" mass="16740">MKIIFFGLLIAVLVVFGHGDRLDAIVKASMEDAIDAHNKRNDRIKEDNDWRAKEIEKYQKEIDEDETKLSDIKDKLTNPNFSTEERNFAQRSYDVIADYIQKRREEFERMIKLYTERIRRSVEETEHLNKLYAKLVNSTGI</sequence>
<dbReference type="AlphaFoldDB" id="A0A9C6SYY3"/>
<feature type="coiled-coil region" evidence="1">
    <location>
        <begin position="27"/>
        <end position="75"/>
    </location>
</feature>
<keyword evidence="1" id="KW-0175">Coiled coil</keyword>
<accession>A0A9C6SYY3</accession>